<evidence type="ECO:0000313" key="2">
    <source>
        <dbReference type="EnsemblPlants" id="PGSC0003DMT400058813"/>
    </source>
</evidence>
<protein>
    <submittedName>
        <fullName evidence="2">Zinc finger family protein</fullName>
    </submittedName>
</protein>
<feature type="transmembrane region" description="Helical" evidence="1">
    <location>
        <begin position="29"/>
        <end position="51"/>
    </location>
</feature>
<dbReference type="EnsemblPlants" id="PGSC0003DMT400058813">
    <property type="protein sequence ID" value="PGSC0003DMT400058813"/>
    <property type="gene ID" value="PGSC0003DMG400022853"/>
</dbReference>
<proteinExistence type="predicted"/>
<evidence type="ECO:0000313" key="3">
    <source>
        <dbReference type="Proteomes" id="UP000011115"/>
    </source>
</evidence>
<dbReference type="OrthoDB" id="435038at2759"/>
<keyword evidence="3" id="KW-1185">Reference proteome</keyword>
<reference evidence="2" key="2">
    <citation type="submission" date="2015-06" db="UniProtKB">
        <authorList>
            <consortium name="EnsemblPlants"/>
        </authorList>
    </citation>
    <scope>IDENTIFICATION</scope>
    <source>
        <strain evidence="2">DM1-3 516 R44</strain>
    </source>
</reference>
<dbReference type="Proteomes" id="UP000011115">
    <property type="component" value="Unassembled WGS sequence"/>
</dbReference>
<keyword evidence="1" id="KW-1133">Transmembrane helix</keyword>
<name>M1C3C6_SOLTU</name>
<dbReference type="ExpressionAtlas" id="M1C3C6">
    <property type="expression patterns" value="baseline"/>
</dbReference>
<evidence type="ECO:0000256" key="1">
    <source>
        <dbReference type="SAM" id="Phobius"/>
    </source>
</evidence>
<dbReference type="AlphaFoldDB" id="M1C3C6"/>
<dbReference type="HOGENOM" id="CLU_2798891_0_0_1"/>
<keyword evidence="1" id="KW-0472">Membrane</keyword>
<dbReference type="Gramene" id="PGSC0003DMT400058813">
    <property type="protein sequence ID" value="PGSC0003DMT400058813"/>
    <property type="gene ID" value="PGSC0003DMG400022853"/>
</dbReference>
<accession>M1C3C6</accession>
<organism evidence="2 3">
    <name type="scientific">Solanum tuberosum</name>
    <name type="common">Potato</name>
    <dbReference type="NCBI Taxonomy" id="4113"/>
    <lineage>
        <taxon>Eukaryota</taxon>
        <taxon>Viridiplantae</taxon>
        <taxon>Streptophyta</taxon>
        <taxon>Embryophyta</taxon>
        <taxon>Tracheophyta</taxon>
        <taxon>Spermatophyta</taxon>
        <taxon>Magnoliopsida</taxon>
        <taxon>eudicotyledons</taxon>
        <taxon>Gunneridae</taxon>
        <taxon>Pentapetalae</taxon>
        <taxon>asterids</taxon>
        <taxon>lamiids</taxon>
        <taxon>Solanales</taxon>
        <taxon>Solanaceae</taxon>
        <taxon>Solanoideae</taxon>
        <taxon>Solaneae</taxon>
        <taxon>Solanum</taxon>
    </lineage>
</organism>
<sequence>MCTNINVLADLMRGVMPKNLVFLQLQLQAIYSIMVASVLGFGATMSINAMYIRYYSWRFQIAENSSPA</sequence>
<keyword evidence="1" id="KW-0812">Transmembrane</keyword>
<reference evidence="3" key="1">
    <citation type="journal article" date="2011" name="Nature">
        <title>Genome sequence and analysis of the tuber crop potato.</title>
        <authorList>
            <consortium name="The Potato Genome Sequencing Consortium"/>
        </authorList>
    </citation>
    <scope>NUCLEOTIDE SEQUENCE [LARGE SCALE GENOMIC DNA]</scope>
    <source>
        <strain evidence="3">cv. DM1-3 516 R44</strain>
    </source>
</reference>
<gene>
    <name evidence="2" type="primary">LOC102592492</name>
</gene>